<dbReference type="STRING" id="314283.MED297_19392"/>
<dbReference type="HOGENOM" id="CLU_069535_0_0_6"/>
<dbReference type="Pfam" id="PF03746">
    <property type="entry name" value="LamB_YcsF"/>
    <property type="match status" value="1"/>
</dbReference>
<dbReference type="OrthoDB" id="9773478at2"/>
<dbReference type="CDD" id="cd10787">
    <property type="entry name" value="LamB_YcsF_like"/>
    <property type="match status" value="1"/>
</dbReference>
<organism evidence="1 2">
    <name type="scientific">Reinekea blandensis MED297</name>
    <dbReference type="NCBI Taxonomy" id="314283"/>
    <lineage>
        <taxon>Bacteria</taxon>
        <taxon>Pseudomonadati</taxon>
        <taxon>Pseudomonadota</taxon>
        <taxon>Gammaproteobacteria</taxon>
        <taxon>Oceanospirillales</taxon>
        <taxon>Saccharospirillaceae</taxon>
        <taxon>Reinekea</taxon>
    </lineage>
</organism>
<dbReference type="AlphaFoldDB" id="A4B8Y3"/>
<dbReference type="NCBIfam" id="NF003814">
    <property type="entry name" value="PRK05406.1-3"/>
    <property type="match status" value="1"/>
</dbReference>
<dbReference type="Gene3D" id="3.20.20.370">
    <property type="entry name" value="Glycoside hydrolase/deacetylase"/>
    <property type="match status" value="1"/>
</dbReference>
<dbReference type="EMBL" id="AAOE01000001">
    <property type="protein sequence ID" value="EAR11084.1"/>
    <property type="molecule type" value="Genomic_DNA"/>
</dbReference>
<sequence>MKLNCDLGESFGAWAMGRDAEVMPFIDQANIACGFHAGDPVVLNKTLALAAEHGVAVGAHPAYPDLNGFGRRSIPMSANELRQLLHYQISAISGMARVQGLTVDYVKPHGALYNDMMKNESIRTTVMQAVADYPEPLTLMLQATADHERHQQEASQYQLPLWFEAFADRAYQANGRLVPRSEADAVLNAEQILSRIDNLVNNQTVIAVDGTLLRFPVDSVCVHGDNDTATQLIADIRERIRAHQC</sequence>
<reference evidence="1 2" key="1">
    <citation type="submission" date="2006-02" db="EMBL/GenBank/DDBJ databases">
        <authorList>
            <person name="Pinhassi J."/>
            <person name="Pedros-Alio C."/>
            <person name="Ferriera S."/>
            <person name="Johnson J."/>
            <person name="Kravitz S."/>
            <person name="Halpern A."/>
            <person name="Remington K."/>
            <person name="Beeson K."/>
            <person name="Tran B."/>
            <person name="Rogers Y.-H."/>
            <person name="Friedman R."/>
            <person name="Venter J.C."/>
        </authorList>
    </citation>
    <scope>NUCLEOTIDE SEQUENCE [LARGE SCALE GENOMIC DNA]</scope>
    <source>
        <strain evidence="1 2">MED297</strain>
    </source>
</reference>
<dbReference type="InterPro" id="IPR005501">
    <property type="entry name" value="LamB/YcsF/PxpA-like"/>
</dbReference>
<dbReference type="NCBIfam" id="NF003816">
    <property type="entry name" value="PRK05406.1-5"/>
    <property type="match status" value="1"/>
</dbReference>
<dbReference type="PANTHER" id="PTHR30292">
    <property type="entry name" value="UNCHARACTERIZED PROTEIN YBGL-RELATED"/>
    <property type="match status" value="1"/>
</dbReference>
<dbReference type="InterPro" id="IPR011330">
    <property type="entry name" value="Glyco_hydro/deAcase_b/a-brl"/>
</dbReference>
<name>A4B8Y3_9GAMM</name>
<proteinExistence type="predicted"/>
<dbReference type="RefSeq" id="WP_008044481.1">
    <property type="nucleotide sequence ID" value="NZ_CH724151.1"/>
</dbReference>
<gene>
    <name evidence="1" type="ORF">MED297_19392</name>
</gene>
<evidence type="ECO:0000313" key="2">
    <source>
        <dbReference type="Proteomes" id="UP000005953"/>
    </source>
</evidence>
<accession>A4B8Y3</accession>
<dbReference type="GO" id="GO:0005975">
    <property type="term" value="P:carbohydrate metabolic process"/>
    <property type="evidence" value="ECO:0007669"/>
    <property type="project" value="InterPro"/>
</dbReference>
<keyword evidence="2" id="KW-1185">Reference proteome</keyword>
<dbReference type="Proteomes" id="UP000005953">
    <property type="component" value="Unassembled WGS sequence"/>
</dbReference>
<dbReference type="PANTHER" id="PTHR30292:SF0">
    <property type="entry name" value="5-OXOPROLINASE SUBUNIT A"/>
    <property type="match status" value="1"/>
</dbReference>
<dbReference type="SUPFAM" id="SSF88713">
    <property type="entry name" value="Glycoside hydrolase/deacetylase"/>
    <property type="match status" value="1"/>
</dbReference>
<evidence type="ECO:0000313" key="1">
    <source>
        <dbReference type="EMBL" id="EAR11084.1"/>
    </source>
</evidence>
<protein>
    <submittedName>
        <fullName evidence="1">LamB/YcsF family protein</fullName>
    </submittedName>
</protein>
<comment type="caution">
    <text evidence="1">The sequence shown here is derived from an EMBL/GenBank/DDBJ whole genome shotgun (WGS) entry which is preliminary data.</text>
</comment>